<keyword evidence="8 9" id="KW-0472">Membrane</keyword>
<evidence type="ECO:0000256" key="2">
    <source>
        <dbReference type="ARBA" id="ARBA00004953"/>
    </source>
</evidence>
<gene>
    <name evidence="10" type="ORF">HBA18_02695</name>
</gene>
<evidence type="ECO:0000313" key="11">
    <source>
        <dbReference type="Proteomes" id="UP000501408"/>
    </source>
</evidence>
<organism evidence="10 11">
    <name type="scientific">Salinivibrio costicola</name>
    <name type="common">Vibrio costicola</name>
    <dbReference type="NCBI Taxonomy" id="51367"/>
    <lineage>
        <taxon>Bacteria</taxon>
        <taxon>Pseudomonadati</taxon>
        <taxon>Pseudomonadota</taxon>
        <taxon>Gammaproteobacteria</taxon>
        <taxon>Vibrionales</taxon>
        <taxon>Vibrionaceae</taxon>
        <taxon>Salinivibrio</taxon>
    </lineage>
</organism>
<keyword evidence="11" id="KW-1185">Reference proteome</keyword>
<evidence type="ECO:0000256" key="7">
    <source>
        <dbReference type="ARBA" id="ARBA00022989"/>
    </source>
</evidence>
<evidence type="ECO:0000313" key="10">
    <source>
        <dbReference type="EMBL" id="QIR05380.1"/>
    </source>
</evidence>
<feature type="transmembrane region" description="Helical" evidence="9">
    <location>
        <begin position="307"/>
        <end position="324"/>
    </location>
</feature>
<dbReference type="EMBL" id="CP050266">
    <property type="protein sequence ID" value="QIR05380.1"/>
    <property type="molecule type" value="Genomic_DNA"/>
</dbReference>
<evidence type="ECO:0000256" key="9">
    <source>
        <dbReference type="SAM" id="Phobius"/>
    </source>
</evidence>
<dbReference type="Proteomes" id="UP000501408">
    <property type="component" value="Chromosome 1"/>
</dbReference>
<sequence>MNLAIMDALLNPQYWLTMAANHPSFWALWLALLIHWLLPLSANYSPFQYWQQYALILADQVNQPTDPKRQRKLAGGLALALMCGTLAILLIATRELVWFRPLFDALLLWLALDWRNIDTFSQAFADAIEQHDKGTARALLANRVNRETESLSIVGLGKAGAETLLLGTARHGACVIFYFVLFGGVGALLYASLVRLARVWSPSRLTFYPFGLAVARLLNGLDYVPMRLFALLFALGRSPLTHLKACWQQGKRWRTPGPGWLLACASSRFQLSLGGPAIYQGTKTLRTKIGSGVTPACYHLLLLRQKLRVSMLIWIAFSALCLLIV</sequence>
<comment type="pathway">
    <text evidence="2">Cofactor biosynthesis; adenosylcobalamin biosynthesis.</text>
</comment>
<evidence type="ECO:0000256" key="6">
    <source>
        <dbReference type="ARBA" id="ARBA00022692"/>
    </source>
</evidence>
<dbReference type="InterPro" id="IPR004485">
    <property type="entry name" value="Cobalamin_biosynth_CobD/CbiB"/>
</dbReference>
<evidence type="ECO:0000256" key="5">
    <source>
        <dbReference type="ARBA" id="ARBA00022573"/>
    </source>
</evidence>
<keyword evidence="6 9" id="KW-0812">Transmembrane</keyword>
<dbReference type="Pfam" id="PF03186">
    <property type="entry name" value="CobD_Cbib"/>
    <property type="match status" value="1"/>
</dbReference>
<keyword evidence="7 9" id="KW-1133">Transmembrane helix</keyword>
<evidence type="ECO:0000256" key="1">
    <source>
        <dbReference type="ARBA" id="ARBA00004651"/>
    </source>
</evidence>
<feature type="transmembrane region" description="Helical" evidence="9">
    <location>
        <begin position="175"/>
        <end position="193"/>
    </location>
</feature>
<name>A0ABX6K1D4_SALCS</name>
<evidence type="ECO:0000256" key="8">
    <source>
        <dbReference type="ARBA" id="ARBA00023136"/>
    </source>
</evidence>
<dbReference type="PANTHER" id="PTHR34308:SF1">
    <property type="entry name" value="COBALAMIN BIOSYNTHESIS PROTEIN CBIB"/>
    <property type="match status" value="1"/>
</dbReference>
<feature type="transmembrane region" description="Helical" evidence="9">
    <location>
        <begin position="73"/>
        <end position="92"/>
    </location>
</feature>
<protein>
    <submittedName>
        <fullName evidence="10">Adenosylcobinamide-phosphate synthase</fullName>
    </submittedName>
</protein>
<feature type="transmembrane region" description="Helical" evidence="9">
    <location>
        <begin position="20"/>
        <end position="38"/>
    </location>
</feature>
<comment type="subcellular location">
    <subcellularLocation>
        <location evidence="1">Cell membrane</location>
        <topology evidence="1">Multi-pass membrane protein</topology>
    </subcellularLocation>
</comment>
<keyword evidence="5" id="KW-0169">Cobalamin biosynthesis</keyword>
<dbReference type="RefSeq" id="WP_096630929.1">
    <property type="nucleotide sequence ID" value="NZ_CP050266.1"/>
</dbReference>
<proteinExistence type="inferred from homology"/>
<evidence type="ECO:0000256" key="4">
    <source>
        <dbReference type="ARBA" id="ARBA00022475"/>
    </source>
</evidence>
<accession>A0ABX6K1D4</accession>
<reference evidence="10 11" key="1">
    <citation type="submission" date="2020-03" db="EMBL/GenBank/DDBJ databases">
        <title>Genome mining reveals the biosynthetic pathways of PHA and ectoines of the halophilic strain Salinivibrio costicola M318 isolated from fermented shrimp paste.</title>
        <authorList>
            <person name="Doan T.V."/>
            <person name="Tran L.T."/>
            <person name="Trieu T.A."/>
            <person name="Nguyen Q.V."/>
            <person name="Quach T.N."/>
            <person name="Phi T.Q."/>
            <person name="Kumar S."/>
        </authorList>
    </citation>
    <scope>NUCLEOTIDE SEQUENCE [LARGE SCALE GENOMIC DNA]</scope>
    <source>
        <strain evidence="10 11">M318</strain>
    </source>
</reference>
<evidence type="ECO:0000256" key="3">
    <source>
        <dbReference type="ARBA" id="ARBA00006263"/>
    </source>
</evidence>
<keyword evidence="4" id="KW-1003">Cell membrane</keyword>
<dbReference type="PANTHER" id="PTHR34308">
    <property type="entry name" value="COBALAMIN BIOSYNTHESIS PROTEIN CBIB"/>
    <property type="match status" value="1"/>
</dbReference>
<comment type="similarity">
    <text evidence="3">Belongs to the CobD/CbiB family.</text>
</comment>